<sequence>MYDVDLLEGTSERIKMKQLAIQTCVNMIGRIISQSEFRVKKNKETIKDELYYRLNVRPNKNMSASFFWQTVVYKLIHDNECLIIKSATDDLLIADDFDRVEYGVVEDTFKNVTVKNFTFQRTFTMNDVLYLEFDNENLSKLIDSLFMDYGSLFGRMVEFQKHKNQIRSTVDLETTGAKDPETQRKLQSFIDRMYQAIKEKTFAIIPQQKGFTYTEQAASSGASVDEINKVSNGFLDHVAKALGIPVALIHGEMADVEKATRNMMTFCIDPLLKKIKDESDAKFIDKKEYLAGKRIDIKRVSYSNMFDVATSVDKLRSSGVANGHELRDAIGLEQMDDPILDKFVITKNYQETNELEGGDK</sequence>
<dbReference type="NCBIfam" id="TIGR01537">
    <property type="entry name" value="portal_HK97"/>
    <property type="match status" value="1"/>
</dbReference>
<dbReference type="InterPro" id="IPR006427">
    <property type="entry name" value="Portal_HK97"/>
</dbReference>
<dbReference type="OrthoDB" id="395750at2"/>
<name>A0A0J6FZ12_9BACL</name>
<dbReference type="Pfam" id="PF04860">
    <property type="entry name" value="Phage_portal"/>
    <property type="match status" value="1"/>
</dbReference>
<proteinExistence type="predicted"/>
<dbReference type="InterPro" id="IPR006944">
    <property type="entry name" value="Phage/GTA_portal"/>
</dbReference>
<accession>A0A0J6FZ12</accession>
<dbReference type="Proteomes" id="UP000035996">
    <property type="component" value="Unassembled WGS sequence"/>
</dbReference>
<organism evidence="1 2">
    <name type="scientific">Guptibacillus hwajinpoensis</name>
    <dbReference type="NCBI Taxonomy" id="208199"/>
    <lineage>
        <taxon>Bacteria</taxon>
        <taxon>Bacillati</taxon>
        <taxon>Bacillota</taxon>
        <taxon>Bacilli</taxon>
        <taxon>Bacillales</taxon>
        <taxon>Guptibacillaceae</taxon>
        <taxon>Guptibacillus</taxon>
    </lineage>
</organism>
<keyword evidence="2" id="KW-1185">Reference proteome</keyword>
<dbReference type="STRING" id="157733.AB986_04820"/>
<reference evidence="1" key="1">
    <citation type="submission" date="2015-06" db="EMBL/GenBank/DDBJ databases">
        <authorList>
            <person name="Liu B."/>
            <person name="Wang J."/>
            <person name="Zhu Y."/>
            <person name="Liu G."/>
            <person name="Chen Q."/>
            <person name="Zheng C."/>
            <person name="Che J."/>
            <person name="Ge C."/>
            <person name="Shi H."/>
            <person name="Pan Z."/>
            <person name="Liu X."/>
        </authorList>
    </citation>
    <scope>NUCLEOTIDE SEQUENCE [LARGE SCALE GENOMIC DNA]</scope>
    <source>
        <strain evidence="1">DSM 16346</strain>
    </source>
</reference>
<dbReference type="EMBL" id="LELK01000001">
    <property type="protein sequence ID" value="KMM39637.1"/>
    <property type="molecule type" value="Genomic_DNA"/>
</dbReference>
<comment type="caution">
    <text evidence="1">The sequence shown here is derived from an EMBL/GenBank/DDBJ whole genome shotgun (WGS) entry which is preliminary data.</text>
</comment>
<evidence type="ECO:0000313" key="1">
    <source>
        <dbReference type="EMBL" id="KMM39637.1"/>
    </source>
</evidence>
<evidence type="ECO:0000313" key="2">
    <source>
        <dbReference type="Proteomes" id="UP000035996"/>
    </source>
</evidence>
<gene>
    <name evidence="1" type="ORF">AB986_04820</name>
</gene>
<dbReference type="AlphaFoldDB" id="A0A0J6FZ12"/>
<protein>
    <submittedName>
        <fullName evidence="1">Portal protein</fullName>
    </submittedName>
</protein>